<feature type="non-terminal residue" evidence="8">
    <location>
        <position position="1"/>
    </location>
</feature>
<proteinExistence type="inferred from homology"/>
<evidence type="ECO:0000313" key="8">
    <source>
        <dbReference type="EMBL" id="ETJ43379.1"/>
    </source>
</evidence>
<feature type="transmembrane region" description="Helical" evidence="7">
    <location>
        <begin position="93"/>
        <end position="113"/>
    </location>
</feature>
<keyword evidence="6 7" id="KW-0472">Membrane</keyword>
<gene>
    <name evidence="8" type="ORF">Q604_UNBC02629G0001</name>
</gene>
<evidence type="ECO:0000256" key="2">
    <source>
        <dbReference type="ARBA" id="ARBA00008821"/>
    </source>
</evidence>
<dbReference type="GO" id="GO:0042907">
    <property type="term" value="F:xanthine transmembrane transporter activity"/>
    <property type="evidence" value="ECO:0007669"/>
    <property type="project" value="TreeGrafter"/>
</dbReference>
<accession>W1YQD3</accession>
<comment type="subcellular location">
    <subcellularLocation>
        <location evidence="1">Membrane</location>
        <topology evidence="1">Multi-pass membrane protein</topology>
    </subcellularLocation>
</comment>
<protein>
    <submittedName>
        <fullName evidence="8">Xanthine permease</fullName>
    </submittedName>
</protein>
<dbReference type="EMBL" id="AZMM01002629">
    <property type="protein sequence ID" value="ETJ43379.1"/>
    <property type="molecule type" value="Genomic_DNA"/>
</dbReference>
<keyword evidence="4 7" id="KW-0812">Transmembrane</keyword>
<feature type="transmembrane region" description="Helical" evidence="7">
    <location>
        <begin position="7"/>
        <end position="27"/>
    </location>
</feature>
<name>W1YQD3_9ZZZZ</name>
<evidence type="ECO:0000256" key="7">
    <source>
        <dbReference type="SAM" id="Phobius"/>
    </source>
</evidence>
<evidence type="ECO:0000256" key="3">
    <source>
        <dbReference type="ARBA" id="ARBA00022448"/>
    </source>
</evidence>
<comment type="similarity">
    <text evidence="2">Belongs to the nucleobase:cation symporter-2 (NCS2) (TC 2.A.40) family.</text>
</comment>
<evidence type="ECO:0000256" key="5">
    <source>
        <dbReference type="ARBA" id="ARBA00022989"/>
    </source>
</evidence>
<feature type="transmembrane region" description="Helical" evidence="7">
    <location>
        <begin position="33"/>
        <end position="55"/>
    </location>
</feature>
<dbReference type="AlphaFoldDB" id="W1YQD3"/>
<dbReference type="PANTHER" id="PTHR42810">
    <property type="entry name" value="PURINE PERMEASE C1399.01C-RELATED"/>
    <property type="match status" value="1"/>
</dbReference>
<evidence type="ECO:0000256" key="4">
    <source>
        <dbReference type="ARBA" id="ARBA00022692"/>
    </source>
</evidence>
<sequence length="114" mass="11959">GAQHGMTAIYGAIIVAGLFTFIVAPFFSRLIRLFPPVVTGTIITLIGINLMPVAINWMGGGVGNPEFGSYTNIGLGFLTFLIVVFVYKFAKGFLSNLSVLIGLIAGTAIAFAMG</sequence>
<comment type="caution">
    <text evidence="8">The sequence shown here is derived from an EMBL/GenBank/DDBJ whole genome shotgun (WGS) entry which is preliminary data.</text>
</comment>
<evidence type="ECO:0000256" key="1">
    <source>
        <dbReference type="ARBA" id="ARBA00004141"/>
    </source>
</evidence>
<evidence type="ECO:0000256" key="6">
    <source>
        <dbReference type="ARBA" id="ARBA00023136"/>
    </source>
</evidence>
<dbReference type="InterPro" id="IPR006043">
    <property type="entry name" value="NCS2"/>
</dbReference>
<reference evidence="8" key="1">
    <citation type="submission" date="2013-12" db="EMBL/GenBank/DDBJ databases">
        <title>A Varibaculum cambriense genome reconstructed from a premature infant gut community with otherwise low bacterial novelty that shifts toward anaerobic metabolism during the third week of life.</title>
        <authorList>
            <person name="Brown C.T."/>
            <person name="Sharon I."/>
            <person name="Thomas B.C."/>
            <person name="Castelle C.J."/>
            <person name="Morowitz M.J."/>
            <person name="Banfield J.F."/>
        </authorList>
    </citation>
    <scope>NUCLEOTIDE SEQUENCE</scope>
</reference>
<keyword evidence="3" id="KW-0813">Transport</keyword>
<dbReference type="PANTHER" id="PTHR42810:SF4">
    <property type="entry name" value="URIC ACID TRANSPORTER UACT"/>
    <property type="match status" value="1"/>
</dbReference>
<dbReference type="Pfam" id="PF00860">
    <property type="entry name" value="Xan_ur_permease"/>
    <property type="match status" value="1"/>
</dbReference>
<feature type="transmembrane region" description="Helical" evidence="7">
    <location>
        <begin position="67"/>
        <end position="87"/>
    </location>
</feature>
<feature type="non-terminal residue" evidence="8">
    <location>
        <position position="114"/>
    </location>
</feature>
<keyword evidence="5 7" id="KW-1133">Transmembrane helix</keyword>
<dbReference type="GO" id="GO:0005886">
    <property type="term" value="C:plasma membrane"/>
    <property type="evidence" value="ECO:0007669"/>
    <property type="project" value="TreeGrafter"/>
</dbReference>
<organism evidence="8">
    <name type="scientific">human gut metagenome</name>
    <dbReference type="NCBI Taxonomy" id="408170"/>
    <lineage>
        <taxon>unclassified sequences</taxon>
        <taxon>metagenomes</taxon>
        <taxon>organismal metagenomes</taxon>
    </lineage>
</organism>